<evidence type="ECO:0000259" key="9">
    <source>
        <dbReference type="Pfam" id="PF03600"/>
    </source>
</evidence>
<keyword evidence="5 8" id="KW-0812">Transmembrane</keyword>
<dbReference type="EMBL" id="AP018712">
    <property type="protein sequence ID" value="BBE30757.1"/>
    <property type="molecule type" value="Genomic_DNA"/>
</dbReference>
<evidence type="ECO:0000313" key="11">
    <source>
        <dbReference type="Proteomes" id="UP000516361"/>
    </source>
</evidence>
<feature type="transmembrane region" description="Helical" evidence="8">
    <location>
        <begin position="221"/>
        <end position="239"/>
    </location>
</feature>
<dbReference type="PANTHER" id="PTHR43568">
    <property type="entry name" value="P PROTEIN"/>
    <property type="match status" value="1"/>
</dbReference>
<name>A0A7G1G757_9BACT</name>
<organism evidence="10 11">
    <name type="scientific">Tepiditoga spiralis</name>
    <dbReference type="NCBI Taxonomy" id="2108365"/>
    <lineage>
        <taxon>Bacteria</taxon>
        <taxon>Thermotogati</taxon>
        <taxon>Thermotogota</taxon>
        <taxon>Thermotogae</taxon>
        <taxon>Petrotogales</taxon>
        <taxon>Petrotogaceae</taxon>
        <taxon>Tepiditoga</taxon>
    </lineage>
</organism>
<dbReference type="InterPro" id="IPR004680">
    <property type="entry name" value="Cit_transptr-like_dom"/>
</dbReference>
<feature type="transmembrane region" description="Helical" evidence="8">
    <location>
        <begin position="279"/>
        <end position="298"/>
    </location>
</feature>
<feature type="transmembrane region" description="Helical" evidence="8">
    <location>
        <begin position="319"/>
        <end position="341"/>
    </location>
</feature>
<gene>
    <name evidence="10" type="ORF">OSSY52_08980</name>
</gene>
<dbReference type="PANTHER" id="PTHR43568:SF1">
    <property type="entry name" value="P PROTEIN"/>
    <property type="match status" value="1"/>
</dbReference>
<dbReference type="GO" id="GO:0005886">
    <property type="term" value="C:plasma membrane"/>
    <property type="evidence" value="ECO:0007669"/>
    <property type="project" value="UniProtKB-SubCell"/>
</dbReference>
<evidence type="ECO:0000256" key="4">
    <source>
        <dbReference type="ARBA" id="ARBA00022475"/>
    </source>
</evidence>
<feature type="transmembrane region" description="Helical" evidence="8">
    <location>
        <begin position="177"/>
        <end position="195"/>
    </location>
</feature>
<keyword evidence="4" id="KW-1003">Cell membrane</keyword>
<keyword evidence="11" id="KW-1185">Reference proteome</keyword>
<dbReference type="InParanoid" id="A0A7G1G757"/>
<feature type="transmembrane region" description="Helical" evidence="8">
    <location>
        <begin position="54"/>
        <end position="71"/>
    </location>
</feature>
<evidence type="ECO:0000256" key="7">
    <source>
        <dbReference type="ARBA" id="ARBA00023136"/>
    </source>
</evidence>
<proteinExistence type="inferred from homology"/>
<feature type="transmembrane region" description="Helical" evidence="8">
    <location>
        <begin position="92"/>
        <end position="125"/>
    </location>
</feature>
<dbReference type="KEGG" id="ocy:OSSY52_08980"/>
<feature type="transmembrane region" description="Helical" evidence="8">
    <location>
        <begin position="402"/>
        <end position="422"/>
    </location>
</feature>
<dbReference type="PRINTS" id="PR00758">
    <property type="entry name" value="ARSENICPUMP"/>
</dbReference>
<dbReference type="CDD" id="cd01116">
    <property type="entry name" value="P_permease"/>
    <property type="match status" value="1"/>
</dbReference>
<accession>A0A7G1G757</accession>
<dbReference type="Pfam" id="PF03600">
    <property type="entry name" value="CitMHS"/>
    <property type="match status" value="1"/>
</dbReference>
<dbReference type="AlphaFoldDB" id="A0A7G1G757"/>
<keyword evidence="7 8" id="KW-0472">Membrane</keyword>
<keyword evidence="6 8" id="KW-1133">Transmembrane helix</keyword>
<dbReference type="InterPro" id="IPR051475">
    <property type="entry name" value="Diverse_Ion_Transporter"/>
</dbReference>
<feature type="transmembrane region" description="Helical" evidence="8">
    <location>
        <begin position="21"/>
        <end position="42"/>
    </location>
</feature>
<dbReference type="FunCoup" id="A0A7G1G757">
    <property type="interactions" value="198"/>
</dbReference>
<evidence type="ECO:0000313" key="10">
    <source>
        <dbReference type="EMBL" id="BBE30757.1"/>
    </source>
</evidence>
<evidence type="ECO:0000256" key="3">
    <source>
        <dbReference type="ARBA" id="ARBA00022448"/>
    </source>
</evidence>
<evidence type="ECO:0000256" key="1">
    <source>
        <dbReference type="ARBA" id="ARBA00004651"/>
    </source>
</evidence>
<evidence type="ECO:0000256" key="5">
    <source>
        <dbReference type="ARBA" id="ARBA00022692"/>
    </source>
</evidence>
<protein>
    <submittedName>
        <fullName evidence="10">Citrate transporter</fullName>
    </submittedName>
</protein>
<comment type="similarity">
    <text evidence="2">Belongs to the CitM (TC 2.A.11) transporter family.</text>
</comment>
<evidence type="ECO:0000256" key="6">
    <source>
        <dbReference type="ARBA" id="ARBA00022989"/>
    </source>
</evidence>
<feature type="domain" description="Citrate transporter-like" evidence="9">
    <location>
        <begin position="16"/>
        <end position="368"/>
    </location>
</feature>
<dbReference type="Proteomes" id="UP000516361">
    <property type="component" value="Chromosome"/>
</dbReference>
<feature type="transmembrane region" description="Helical" evidence="8">
    <location>
        <begin position="361"/>
        <end position="390"/>
    </location>
</feature>
<reference evidence="10 11" key="1">
    <citation type="submission" date="2018-06" db="EMBL/GenBank/DDBJ databases">
        <title>Genome sequencing of Oceanotoga sp. sy52.</title>
        <authorList>
            <person name="Mori K."/>
        </authorList>
    </citation>
    <scope>NUCLEOTIDE SEQUENCE [LARGE SCALE GENOMIC DNA]</scope>
    <source>
        <strain evidence="11">sy52</strain>
    </source>
</reference>
<keyword evidence="3" id="KW-0813">Transport</keyword>
<evidence type="ECO:0000256" key="2">
    <source>
        <dbReference type="ARBA" id="ARBA00009843"/>
    </source>
</evidence>
<sequence>MKEIIVMITFFVVMYTIITHKINRTISAMLGALFLLIIKIFPDQLMAIEHYIDYNTIFLLIGMMLFVSVIKKSGIFSYIGIQTLKIFGKNGYMLFISLTILVGLISAFIDNVTTILVFIPITFAITDALKINYMPFILGEIFASNIGGTATIIGDPPNIMIASASGMSFIEFLGSQMPISVINLIVADIFLLIVFKKDLSKKIDHDFVKKFNPNESIQNKMHFFISSVLFLIVVVSFSFQHQIDIESSIIALSAGFIALVTMEEKNTEEILKEIEWESILFFMGLFLITGAMEEVGLLEDFSKILISFAGHSSRMFASFMLAISGLFSGFVDNIPFTATMIPVVRDLPTMNPEVFKNLDPIWFSLALGSCLGGNFTPIGASANILGLAMIKQFKKEEVKFSHFMLYGGAIVLMNIIFSEIYINLRYY</sequence>
<comment type="subcellular location">
    <subcellularLocation>
        <location evidence="1">Cell membrane</location>
        <topology evidence="1">Multi-pass membrane protein</topology>
    </subcellularLocation>
</comment>
<dbReference type="GO" id="GO:0015105">
    <property type="term" value="F:arsenite transmembrane transporter activity"/>
    <property type="evidence" value="ECO:0007669"/>
    <property type="project" value="InterPro"/>
</dbReference>
<evidence type="ECO:0000256" key="8">
    <source>
        <dbReference type="SAM" id="Phobius"/>
    </source>
</evidence>
<dbReference type="InterPro" id="IPR000802">
    <property type="entry name" value="Arsenical_pump_ArsB"/>
</dbReference>
<dbReference type="RefSeq" id="WP_190615827.1">
    <property type="nucleotide sequence ID" value="NZ_AP018712.1"/>
</dbReference>